<accession>A0A1B8GI18</accession>
<dbReference type="OrthoDB" id="515692at2759"/>
<proteinExistence type="predicted"/>
<organism evidence="3 4">
    <name type="scientific">Pseudogymnoascus verrucosus</name>
    <dbReference type="NCBI Taxonomy" id="342668"/>
    <lineage>
        <taxon>Eukaryota</taxon>
        <taxon>Fungi</taxon>
        <taxon>Dikarya</taxon>
        <taxon>Ascomycota</taxon>
        <taxon>Pezizomycotina</taxon>
        <taxon>Leotiomycetes</taxon>
        <taxon>Thelebolales</taxon>
        <taxon>Thelebolaceae</taxon>
        <taxon>Pseudogymnoascus</taxon>
    </lineage>
</organism>
<dbReference type="PANTHER" id="PTHR38790">
    <property type="entry name" value="2EXR DOMAIN-CONTAINING PROTEIN-RELATED"/>
    <property type="match status" value="1"/>
</dbReference>
<evidence type="ECO:0000256" key="1">
    <source>
        <dbReference type="SAM" id="MobiDB-lite"/>
    </source>
</evidence>
<feature type="compositionally biased region" description="Low complexity" evidence="1">
    <location>
        <begin position="34"/>
        <end position="51"/>
    </location>
</feature>
<keyword evidence="4" id="KW-1185">Reference proteome</keyword>
<sequence>MPNTFSKWIDKKLSLPLPKWDQEPPLPTLPPTRPRVLTPSPSRETLTSSAASATSTSAFFQTLPFEIRHKILKEAFGNYTMHMHLSYDLPKPPLSIRQQDPKHRHANVRKVPPLSPPQSKFSIPKRKTWQWWSCICHRASPWTLSQSRPPTTQLDKPCYDGCYTTIGSSWCEFWPGEAPGKCFIGVMGWLLSCRQAYAECITILYSTNTIHMASSIMIRHLPQLLLPQRLSTITSIEMIWTTHPTRYGTDQPNSLDSFGLPATHSLMEVLETSLPNLKRLSLTLSSDLTLGHKDDNPTASTPIDDMVRRMRPRLEECYVYIPWHIYEERRERGEATGEGSDDGGLGDERFWRQLPGADGGDEAIPVDLRGYWVCCGERNYRAFPLPCWI</sequence>
<name>A0A1B8GI18_9PEZI</name>
<dbReference type="RefSeq" id="XP_018129230.1">
    <property type="nucleotide sequence ID" value="XM_018274595.2"/>
</dbReference>
<reference evidence="4" key="2">
    <citation type="journal article" date="2018" name="Nat. Commun.">
        <title>Extreme sensitivity to ultraviolet light in the fungal pathogen causing white-nose syndrome of bats.</title>
        <authorList>
            <person name="Palmer J.M."/>
            <person name="Drees K.P."/>
            <person name="Foster J.T."/>
            <person name="Lindner D.L."/>
        </authorList>
    </citation>
    <scope>NUCLEOTIDE SEQUENCE [LARGE SCALE GENOMIC DNA]</scope>
    <source>
        <strain evidence="4">UAMH 10579</strain>
    </source>
</reference>
<gene>
    <name evidence="3" type="ORF">VE01_05129</name>
</gene>
<dbReference type="Proteomes" id="UP000091956">
    <property type="component" value="Unassembled WGS sequence"/>
</dbReference>
<feature type="region of interest" description="Disordered" evidence="1">
    <location>
        <begin position="331"/>
        <end position="352"/>
    </location>
</feature>
<dbReference type="Pfam" id="PF24864">
    <property type="entry name" value="DUF7730"/>
    <property type="match status" value="1"/>
</dbReference>
<protein>
    <recommendedName>
        <fullName evidence="2">DUF7730 domain-containing protein</fullName>
    </recommendedName>
</protein>
<dbReference type="InterPro" id="IPR056632">
    <property type="entry name" value="DUF7730"/>
</dbReference>
<evidence type="ECO:0000259" key="2">
    <source>
        <dbReference type="Pfam" id="PF24864"/>
    </source>
</evidence>
<dbReference type="PANTHER" id="PTHR38790:SF4">
    <property type="entry name" value="2EXR DOMAIN-CONTAINING PROTEIN"/>
    <property type="match status" value="1"/>
</dbReference>
<dbReference type="EMBL" id="KV460235">
    <property type="protein sequence ID" value="OBT95497.1"/>
    <property type="molecule type" value="Genomic_DNA"/>
</dbReference>
<reference evidence="3 4" key="1">
    <citation type="submission" date="2016-03" db="EMBL/GenBank/DDBJ databases">
        <title>Comparative genomics of Pseudogymnoascus destructans, the fungus causing white-nose syndrome of bats.</title>
        <authorList>
            <person name="Palmer J.M."/>
            <person name="Drees K.P."/>
            <person name="Foster J.T."/>
            <person name="Lindner D.L."/>
        </authorList>
    </citation>
    <scope>NUCLEOTIDE SEQUENCE [LARGE SCALE GENOMIC DNA]</scope>
    <source>
        <strain evidence="3 4">UAMH 10579</strain>
    </source>
</reference>
<evidence type="ECO:0000313" key="3">
    <source>
        <dbReference type="EMBL" id="OBT95497.1"/>
    </source>
</evidence>
<feature type="region of interest" description="Disordered" evidence="1">
    <location>
        <begin position="19"/>
        <end position="51"/>
    </location>
</feature>
<feature type="domain" description="DUF7730" evidence="2">
    <location>
        <begin position="187"/>
        <end position="331"/>
    </location>
</feature>
<evidence type="ECO:0000313" key="4">
    <source>
        <dbReference type="Proteomes" id="UP000091956"/>
    </source>
</evidence>
<dbReference type="STRING" id="342668.A0A1B8GI18"/>
<dbReference type="GeneID" id="28838515"/>
<dbReference type="AlphaFoldDB" id="A0A1B8GI18"/>
<feature type="compositionally biased region" description="Pro residues" evidence="1">
    <location>
        <begin position="24"/>
        <end position="33"/>
    </location>
</feature>